<protein>
    <recommendedName>
        <fullName evidence="3">Outer membrane protein beta-barrel domain-containing protein</fullName>
    </recommendedName>
</protein>
<gene>
    <name evidence="1" type="ORF">IAB80_02970</name>
</gene>
<evidence type="ECO:0000313" key="2">
    <source>
        <dbReference type="Proteomes" id="UP000823771"/>
    </source>
</evidence>
<organism evidence="1 2">
    <name type="scientific">Candidatus Cryptobacteroides excrementipullorum</name>
    <dbReference type="NCBI Taxonomy" id="2840761"/>
    <lineage>
        <taxon>Bacteria</taxon>
        <taxon>Pseudomonadati</taxon>
        <taxon>Bacteroidota</taxon>
        <taxon>Bacteroidia</taxon>
        <taxon>Bacteroidales</taxon>
        <taxon>Candidatus Cryptobacteroides</taxon>
    </lineage>
</organism>
<accession>A0A9D9NLG2</accession>
<dbReference type="AlphaFoldDB" id="A0A9D9NLG2"/>
<proteinExistence type="predicted"/>
<comment type="caution">
    <text evidence="1">The sequence shown here is derived from an EMBL/GenBank/DDBJ whole genome shotgun (WGS) entry which is preliminary data.</text>
</comment>
<sequence>MDKKTVPGTFAVSAVVFILMFLAPAAVYGQDMEEASPLPFRYEVRAGWGGFPLWDAFVFNDASDPAFSSLTTLSSLYADYNGDVYMTGTISTEFVFHFKKWFSLALGMGYNGIFSTTYSSDTGARTGMDCGAVVSFLPQVRFSYLNRDYVRLYSSIGAGMSLGAFAGSAACMLSFQMVPIGVTVGKKVFGFFETGIGTQYVGCMAGIGFRF</sequence>
<reference evidence="1" key="1">
    <citation type="submission" date="2020-10" db="EMBL/GenBank/DDBJ databases">
        <authorList>
            <person name="Gilroy R."/>
        </authorList>
    </citation>
    <scope>NUCLEOTIDE SEQUENCE</scope>
    <source>
        <strain evidence="1">2478</strain>
    </source>
</reference>
<evidence type="ECO:0000313" key="1">
    <source>
        <dbReference type="EMBL" id="MBO8477842.1"/>
    </source>
</evidence>
<name>A0A9D9NLG2_9BACT</name>
<reference evidence="1" key="2">
    <citation type="journal article" date="2021" name="PeerJ">
        <title>Extensive microbial diversity within the chicken gut microbiome revealed by metagenomics and culture.</title>
        <authorList>
            <person name="Gilroy R."/>
            <person name="Ravi A."/>
            <person name="Getino M."/>
            <person name="Pursley I."/>
            <person name="Horton D.L."/>
            <person name="Alikhan N.F."/>
            <person name="Baker D."/>
            <person name="Gharbi K."/>
            <person name="Hall N."/>
            <person name="Watson M."/>
            <person name="Adriaenssens E.M."/>
            <person name="Foster-Nyarko E."/>
            <person name="Jarju S."/>
            <person name="Secka A."/>
            <person name="Antonio M."/>
            <person name="Oren A."/>
            <person name="Chaudhuri R.R."/>
            <person name="La Ragione R."/>
            <person name="Hildebrand F."/>
            <person name="Pallen M.J."/>
        </authorList>
    </citation>
    <scope>NUCLEOTIDE SEQUENCE</scope>
    <source>
        <strain evidence="1">2478</strain>
    </source>
</reference>
<evidence type="ECO:0008006" key="3">
    <source>
        <dbReference type="Google" id="ProtNLM"/>
    </source>
</evidence>
<dbReference type="EMBL" id="JADILZ010000027">
    <property type="protein sequence ID" value="MBO8477842.1"/>
    <property type="molecule type" value="Genomic_DNA"/>
</dbReference>
<dbReference type="Proteomes" id="UP000823771">
    <property type="component" value="Unassembled WGS sequence"/>
</dbReference>